<evidence type="ECO:0000313" key="17">
    <source>
        <dbReference type="EMBL" id="KAG0712404.1"/>
    </source>
</evidence>
<feature type="binding site" evidence="13">
    <location>
        <position position="187"/>
    </location>
    <ligand>
        <name>Zn(2+)</name>
        <dbReference type="ChEBI" id="CHEBI:29105"/>
        <label>1</label>
    </ligand>
</feature>
<sequence>MMPLVTVMLVVLLGTPSLTLRTPWLAPKGTLLSRAAALRGRLHNSAAGPEDVLPLELGTAGTEPSALCLECRLAVVVLQGEVAAGVSLASLVAEGIAVCSKAVGYTTTFCEGYVPMLMPIIHNILKTNKVAPGDACGELFSYFGCTTNDPKREWTVTLQGEKPPVVPVTPPEADAPRMKVLHLADIHVDPYYRPGSNAACSDDLCCREESGVAENPEAEAWYWGDYRHCGTPTYLLEALMVHAATNHPDIDYVVWTGDAVPHNMWSTSPEWNVEILRLVKNMIRDHFPEAPVFPVVGNHEMSPLDQYPEPGKAPDGLAADWLYEELASQWESLVPHLNTSTVRHAAYYSVLLKPGFRIISFNSMFGYASNMWLVANSQDPASELAWLEAELNQAEAAGELVHLLGHVPPGILAAERTWSREYNRLIVRYENIIRGQFFGHTHYDEFEVFHDGDRPVGVGYIAPSQTPWYDLNPAYRIYYIDGDRPDSTWTVLDHETYVMNLTEAHETEVTRWYQLYSARDLYGMEGLTPQDWQTLAERMAEDRDLFDLYFKNFVSGGDPYLEVGCDELCYQQRLCDMVTSSRNNLDHCNALLKRQKS</sequence>
<feature type="binding site" evidence="13">
    <location>
        <position position="442"/>
    </location>
    <ligand>
        <name>Zn(2+)</name>
        <dbReference type="ChEBI" id="CHEBI:29105"/>
        <label>1</label>
    </ligand>
</feature>
<keyword evidence="6 12" id="KW-0378">Hydrolase</keyword>
<evidence type="ECO:0000256" key="2">
    <source>
        <dbReference type="ARBA" id="ARBA00008234"/>
    </source>
</evidence>
<keyword evidence="5 15" id="KW-0732">Signal</keyword>
<evidence type="ECO:0000256" key="14">
    <source>
        <dbReference type="PIRSR" id="PIRSR000948-2"/>
    </source>
</evidence>
<dbReference type="InterPro" id="IPR011001">
    <property type="entry name" value="Saposin-like"/>
</dbReference>
<keyword evidence="4 13" id="KW-0479">Metal-binding</keyword>
<comment type="similarity">
    <text evidence="2 12">Belongs to the acid sphingomyelinase family.</text>
</comment>
<dbReference type="CDD" id="cd00842">
    <property type="entry name" value="MPP_ASMase"/>
    <property type="match status" value="1"/>
</dbReference>
<comment type="catalytic activity">
    <reaction evidence="11">
        <text>a sphingomyelin + H2O = phosphocholine + an N-acylsphing-4-enine + H(+)</text>
        <dbReference type="Rhea" id="RHEA:19253"/>
        <dbReference type="ChEBI" id="CHEBI:15377"/>
        <dbReference type="ChEBI" id="CHEBI:15378"/>
        <dbReference type="ChEBI" id="CHEBI:17636"/>
        <dbReference type="ChEBI" id="CHEBI:52639"/>
        <dbReference type="ChEBI" id="CHEBI:295975"/>
        <dbReference type="EC" id="3.1.4.12"/>
    </reaction>
    <physiologicalReaction direction="left-to-right" evidence="11">
        <dbReference type="Rhea" id="RHEA:19254"/>
    </physiologicalReaction>
</comment>
<feature type="binding site" evidence="13">
    <location>
        <position position="258"/>
    </location>
    <ligand>
        <name>Zn(2+)</name>
        <dbReference type="ChEBI" id="CHEBI:29105"/>
        <label>2</label>
    </ligand>
</feature>
<dbReference type="PANTHER" id="PTHR10340">
    <property type="entry name" value="SPHINGOMYELIN PHOSPHODIESTERASE"/>
    <property type="match status" value="1"/>
</dbReference>
<evidence type="ECO:0000256" key="6">
    <source>
        <dbReference type="ARBA" id="ARBA00022801"/>
    </source>
</evidence>
<reference evidence="17" key="1">
    <citation type="submission" date="2020-07" db="EMBL/GenBank/DDBJ databases">
        <title>The High-quality genome of the commercially important snow crab, Chionoecetes opilio.</title>
        <authorList>
            <person name="Jeong J.-H."/>
            <person name="Ryu S."/>
        </authorList>
    </citation>
    <scope>NUCLEOTIDE SEQUENCE</scope>
    <source>
        <strain evidence="17">MADBK_172401_WGS</strain>
        <tissue evidence="17">Digestive gland</tissue>
    </source>
</reference>
<dbReference type="EMBL" id="JACEEZ010022462">
    <property type="protein sequence ID" value="KAG0712404.1"/>
    <property type="molecule type" value="Genomic_DNA"/>
</dbReference>
<feature type="disulfide bond" evidence="14">
    <location>
        <begin position="206"/>
        <end position="229"/>
    </location>
</feature>
<keyword evidence="7 13" id="KW-0862">Zinc</keyword>
<evidence type="ECO:0000256" key="5">
    <source>
        <dbReference type="ARBA" id="ARBA00022729"/>
    </source>
</evidence>
<dbReference type="GO" id="GO:0061750">
    <property type="term" value="F:acid sphingomyelin phosphodiesterase activity"/>
    <property type="evidence" value="ECO:0007669"/>
    <property type="project" value="TreeGrafter"/>
</dbReference>
<dbReference type="GO" id="GO:0005764">
    <property type="term" value="C:lysosome"/>
    <property type="evidence" value="ECO:0007669"/>
    <property type="project" value="TreeGrafter"/>
</dbReference>
<dbReference type="GO" id="GO:0046513">
    <property type="term" value="P:ceramide biosynthetic process"/>
    <property type="evidence" value="ECO:0007669"/>
    <property type="project" value="UniProtKB-ARBA"/>
</dbReference>
<dbReference type="Proteomes" id="UP000770661">
    <property type="component" value="Unassembled WGS sequence"/>
</dbReference>
<evidence type="ECO:0000256" key="3">
    <source>
        <dbReference type="ARBA" id="ARBA00022525"/>
    </source>
</evidence>
<comment type="cofactor">
    <cofactor evidence="13">
        <name>Zn(2+)</name>
        <dbReference type="ChEBI" id="CHEBI:29105"/>
    </cofactor>
    <text evidence="13">Binds 2 Zn(2+) ions per subunit.</text>
</comment>
<feature type="disulfide bond" evidence="14">
    <location>
        <begin position="99"/>
        <end position="110"/>
    </location>
</feature>
<proteinExistence type="inferred from homology"/>
<keyword evidence="9" id="KW-0325">Glycoprotein</keyword>
<dbReference type="SUPFAM" id="SSF56300">
    <property type="entry name" value="Metallo-dependent phosphatases"/>
    <property type="match status" value="1"/>
</dbReference>
<dbReference type="InterPro" id="IPR041805">
    <property type="entry name" value="ASMase/PPN1_MPP"/>
</dbReference>
<feature type="disulfide bond" evidence="14">
    <location>
        <begin position="565"/>
        <end position="569"/>
    </location>
</feature>
<dbReference type="PANTHER" id="PTHR10340:SF29">
    <property type="entry name" value="SPHINGOMYELIN PHOSPHODIESTERASE"/>
    <property type="match status" value="1"/>
</dbReference>
<dbReference type="GO" id="GO:0006685">
    <property type="term" value="P:sphingomyelin catabolic process"/>
    <property type="evidence" value="ECO:0007669"/>
    <property type="project" value="UniProtKB-UniRule"/>
</dbReference>
<evidence type="ECO:0000256" key="8">
    <source>
        <dbReference type="ARBA" id="ARBA00023157"/>
    </source>
</evidence>
<dbReference type="Gene3D" id="3.60.21.10">
    <property type="match status" value="1"/>
</dbReference>
<dbReference type="EC" id="3.1.4.12" evidence="12"/>
<feature type="domain" description="Saposin B-type" evidence="16">
    <location>
        <begin position="64"/>
        <end position="149"/>
    </location>
</feature>
<feature type="binding site" evidence="13">
    <location>
        <position position="440"/>
    </location>
    <ligand>
        <name>Zn(2+)</name>
        <dbReference type="ChEBI" id="CHEBI:29105"/>
        <label>2</label>
    </ligand>
</feature>
<evidence type="ECO:0000256" key="7">
    <source>
        <dbReference type="ARBA" id="ARBA00022833"/>
    </source>
</evidence>
<dbReference type="GO" id="GO:0016020">
    <property type="term" value="C:membrane"/>
    <property type="evidence" value="ECO:0007669"/>
    <property type="project" value="GOC"/>
</dbReference>
<dbReference type="InterPro" id="IPR029052">
    <property type="entry name" value="Metallo-depent_PP-like"/>
</dbReference>
<dbReference type="PIRSF" id="PIRSF000948">
    <property type="entry name" value="Sphingomy_PDE"/>
    <property type="match status" value="1"/>
</dbReference>
<name>A0A8J4XT56_CHIOP</name>
<feature type="chain" id="PRO_5035252443" description="Sphingomyelin phosphodiesterase" evidence="15">
    <location>
        <begin position="20"/>
        <end position="597"/>
    </location>
</feature>
<dbReference type="InterPro" id="IPR004843">
    <property type="entry name" value="Calcineurin-like_PHP"/>
</dbReference>
<evidence type="ECO:0000259" key="16">
    <source>
        <dbReference type="PROSITE" id="PS50015"/>
    </source>
</evidence>
<dbReference type="AlphaFoldDB" id="A0A8J4XT56"/>
<dbReference type="InterPro" id="IPR011160">
    <property type="entry name" value="Sphingomy_PDE"/>
</dbReference>
<evidence type="ECO:0000256" key="15">
    <source>
        <dbReference type="SAM" id="SignalP"/>
    </source>
</evidence>
<dbReference type="Pfam" id="PF19272">
    <property type="entry name" value="ASMase_C"/>
    <property type="match status" value="1"/>
</dbReference>
<keyword evidence="3" id="KW-0964">Secreted</keyword>
<feature type="signal peptide" evidence="15">
    <location>
        <begin position="1"/>
        <end position="19"/>
    </location>
</feature>
<dbReference type="GO" id="GO:0016798">
    <property type="term" value="F:hydrolase activity, acting on glycosyl bonds"/>
    <property type="evidence" value="ECO:0007669"/>
    <property type="project" value="UniProtKB-KW"/>
</dbReference>
<dbReference type="InterPro" id="IPR045473">
    <property type="entry name" value="ASM_C"/>
</dbReference>
<evidence type="ECO:0000256" key="13">
    <source>
        <dbReference type="PIRSR" id="PIRSR000948-1"/>
    </source>
</evidence>
<feature type="binding site" evidence="13">
    <location>
        <position position="406"/>
    </location>
    <ligand>
        <name>Zn(2+)</name>
        <dbReference type="ChEBI" id="CHEBI:29105"/>
        <label>2</label>
    </ligand>
</feature>
<organism evidence="17 18">
    <name type="scientific">Chionoecetes opilio</name>
    <name type="common">Atlantic snow crab</name>
    <name type="synonym">Cancer opilio</name>
    <dbReference type="NCBI Taxonomy" id="41210"/>
    <lineage>
        <taxon>Eukaryota</taxon>
        <taxon>Metazoa</taxon>
        <taxon>Ecdysozoa</taxon>
        <taxon>Arthropoda</taxon>
        <taxon>Crustacea</taxon>
        <taxon>Multicrustacea</taxon>
        <taxon>Malacostraca</taxon>
        <taxon>Eumalacostraca</taxon>
        <taxon>Eucarida</taxon>
        <taxon>Decapoda</taxon>
        <taxon>Pleocyemata</taxon>
        <taxon>Brachyura</taxon>
        <taxon>Eubrachyura</taxon>
        <taxon>Majoidea</taxon>
        <taxon>Majidae</taxon>
        <taxon>Chionoecetes</taxon>
    </lineage>
</organism>
<dbReference type="PROSITE" id="PS50015">
    <property type="entry name" value="SAP_B"/>
    <property type="match status" value="1"/>
</dbReference>
<feature type="binding site" evidence="13">
    <location>
        <position position="258"/>
    </location>
    <ligand>
        <name>Zn(2+)</name>
        <dbReference type="ChEBI" id="CHEBI:29105"/>
        <label>1</label>
    </ligand>
</feature>
<comment type="function">
    <text evidence="12">Converts sphingomyelin to ceramide.</text>
</comment>
<dbReference type="SUPFAM" id="SSF47862">
    <property type="entry name" value="Saposin"/>
    <property type="match status" value="1"/>
</dbReference>
<keyword evidence="10 12" id="KW-0326">Glycosidase</keyword>
<feature type="binding site" evidence="13">
    <location>
        <position position="185"/>
    </location>
    <ligand>
        <name>Zn(2+)</name>
        <dbReference type="ChEBI" id="CHEBI:29105"/>
        <label>1</label>
    </ligand>
</feature>
<comment type="caution">
    <text evidence="17">The sequence shown here is derived from an EMBL/GenBank/DDBJ whole genome shotgun (WGS) entry which is preliminary data.</text>
</comment>
<evidence type="ECO:0000256" key="1">
    <source>
        <dbReference type="ARBA" id="ARBA00004613"/>
    </source>
</evidence>
<protein>
    <recommendedName>
        <fullName evidence="12">Sphingomyelin phosphodiesterase</fullName>
        <ecNumber evidence="12">3.1.4.12</ecNumber>
    </recommendedName>
</protein>
<evidence type="ECO:0000256" key="4">
    <source>
        <dbReference type="ARBA" id="ARBA00022723"/>
    </source>
</evidence>
<accession>A0A8J4XT56</accession>
<dbReference type="InterPro" id="IPR008139">
    <property type="entry name" value="SaposinB_dom"/>
</dbReference>
<feature type="disulfide bond" evidence="14">
    <location>
        <begin position="71"/>
        <end position="136"/>
    </location>
</feature>
<evidence type="ECO:0000256" key="10">
    <source>
        <dbReference type="ARBA" id="ARBA00023295"/>
    </source>
</evidence>
<keyword evidence="18" id="KW-1185">Reference proteome</keyword>
<evidence type="ECO:0000313" key="18">
    <source>
        <dbReference type="Proteomes" id="UP000770661"/>
    </source>
</evidence>
<feature type="disulfide bond" evidence="14">
    <location>
        <begin position="200"/>
        <end position="205"/>
    </location>
</feature>
<evidence type="ECO:0000256" key="9">
    <source>
        <dbReference type="ARBA" id="ARBA00023180"/>
    </source>
</evidence>
<dbReference type="GO" id="GO:0005615">
    <property type="term" value="C:extracellular space"/>
    <property type="evidence" value="ECO:0007669"/>
    <property type="project" value="TreeGrafter"/>
</dbReference>
<gene>
    <name evidence="17" type="primary">Smpd1_0</name>
    <name evidence="17" type="ORF">GWK47_018572</name>
</gene>
<keyword evidence="8 14" id="KW-1015">Disulfide bond</keyword>
<dbReference type="Pfam" id="PF00149">
    <property type="entry name" value="Metallophos"/>
    <property type="match status" value="1"/>
</dbReference>
<evidence type="ECO:0000256" key="12">
    <source>
        <dbReference type="PIRNR" id="PIRNR000948"/>
    </source>
</evidence>
<comment type="subcellular location">
    <subcellularLocation>
        <location evidence="1">Secreted</location>
    </subcellularLocation>
</comment>
<dbReference type="GO" id="GO:0046872">
    <property type="term" value="F:metal ion binding"/>
    <property type="evidence" value="ECO:0007669"/>
    <property type="project" value="UniProtKB-KW"/>
</dbReference>
<dbReference type="OrthoDB" id="282973at2759"/>
<evidence type="ECO:0000256" key="11">
    <source>
        <dbReference type="ARBA" id="ARBA00047268"/>
    </source>
</evidence>
<feature type="binding site" evidence="13">
    <location>
        <position position="298"/>
    </location>
    <ligand>
        <name>Zn(2+)</name>
        <dbReference type="ChEBI" id="CHEBI:29105"/>
        <label>2</label>
    </ligand>
</feature>